<dbReference type="eggNOG" id="COG1300">
    <property type="taxonomic scope" value="Bacteria"/>
</dbReference>
<name>T0BYT3_ALIAG</name>
<accession>T0BYT3</accession>
<dbReference type="Proteomes" id="UP000829401">
    <property type="component" value="Chromosome"/>
</dbReference>
<dbReference type="Pfam" id="PF01944">
    <property type="entry name" value="SpoIIM"/>
    <property type="match status" value="1"/>
</dbReference>
<organism evidence="1 2">
    <name type="scientific">Alicyclobacillus acidoterrestris (strain ATCC 49025 / DSM 3922 / CIP 106132 / NCIMB 13137 / GD3B)</name>
    <dbReference type="NCBI Taxonomy" id="1356854"/>
    <lineage>
        <taxon>Bacteria</taxon>
        <taxon>Bacillati</taxon>
        <taxon>Bacillota</taxon>
        <taxon>Bacilli</taxon>
        <taxon>Bacillales</taxon>
        <taxon>Alicyclobacillaceae</taxon>
        <taxon>Alicyclobacillus</taxon>
    </lineage>
</organism>
<sequence>MKKATLAYRPEMRIYVAWVIVLLVVGFLVGWLNPADIKNQIAPMMKELVQSVDSGGSLSWVQEFWRIFLHNAATATELSIFGLVFGIFPAYSMWINGLISGYAVSLVVSEQGVPAWKTIVFGLLPHGVIELAAILWAAALGIANGMAVIRAIARVFRRRLETADGPAESATNAQSQSHPLWFALLRTARSLPFIWGMLVIAALIESAITPHLLHWGIPNLKHH</sequence>
<dbReference type="OrthoDB" id="161024at2"/>
<proteinExistence type="predicted"/>
<dbReference type="EMBL" id="CP080467">
    <property type="protein sequence ID" value="UNO49328.1"/>
    <property type="molecule type" value="Genomic_DNA"/>
</dbReference>
<keyword evidence="2" id="KW-1185">Reference proteome</keyword>
<protein>
    <submittedName>
        <fullName evidence="1">Stage II sporulation protein M</fullName>
    </submittedName>
</protein>
<reference evidence="2" key="1">
    <citation type="journal article" date="2022" name="G3 (Bethesda)">
        <title>Unveiling the complete genome sequence of Alicyclobacillus acidoterrestris DSM 3922T, a taint-producing strain.</title>
        <authorList>
            <person name="Leonardo I.C."/>
            <person name="Barreto Crespo M.T."/>
            <person name="Gaspar F.B."/>
        </authorList>
    </citation>
    <scope>NUCLEOTIDE SEQUENCE [LARGE SCALE GENOMIC DNA]</scope>
    <source>
        <strain evidence="2">DSM 3922</strain>
    </source>
</reference>
<dbReference type="PANTHER" id="PTHR35337:SF1">
    <property type="entry name" value="SLR1478 PROTEIN"/>
    <property type="match status" value="1"/>
</dbReference>
<dbReference type="RefSeq" id="WP_021296654.1">
    <property type="nucleotide sequence ID" value="NZ_AURB01000132.1"/>
</dbReference>
<evidence type="ECO:0000313" key="2">
    <source>
        <dbReference type="Proteomes" id="UP000829401"/>
    </source>
</evidence>
<accession>A0A9E7CWA4</accession>
<dbReference type="KEGG" id="aaco:K1I37_01870"/>
<dbReference type="STRING" id="1356854.N007_07950"/>
<dbReference type="PANTHER" id="PTHR35337">
    <property type="entry name" value="SLR1478 PROTEIN"/>
    <property type="match status" value="1"/>
</dbReference>
<dbReference type="InterPro" id="IPR002798">
    <property type="entry name" value="SpoIIM-like"/>
</dbReference>
<dbReference type="AlphaFoldDB" id="T0BYT3"/>
<gene>
    <name evidence="1" type="ORF">K1I37_01870</name>
</gene>
<evidence type="ECO:0000313" key="1">
    <source>
        <dbReference type="EMBL" id="UNO49328.1"/>
    </source>
</evidence>